<reference evidence="2 3" key="1">
    <citation type="journal article" date="2024" name="BMC Biol.">
        <title>Comparative genomics of Ascetosporea gives new insight into the evolutionary basis for animal parasitism in Rhizaria.</title>
        <authorList>
            <person name="Hiltunen Thoren M."/>
            <person name="Onut-Brannstrom I."/>
            <person name="Alfjorden A."/>
            <person name="Peckova H."/>
            <person name="Swords F."/>
            <person name="Hooper C."/>
            <person name="Holzer A.S."/>
            <person name="Bass D."/>
            <person name="Burki F."/>
        </authorList>
    </citation>
    <scope>NUCLEOTIDE SEQUENCE [LARGE SCALE GENOMIC DNA]</scope>
    <source>
        <strain evidence="2">20-A016</strain>
    </source>
</reference>
<dbReference type="EMBL" id="JBDODL010001331">
    <property type="protein sequence ID" value="MES1921414.1"/>
    <property type="molecule type" value="Genomic_DNA"/>
</dbReference>
<name>A0ABV2APG1_9EUKA</name>
<dbReference type="SUPFAM" id="SSF57903">
    <property type="entry name" value="FYVE/PHD zinc finger"/>
    <property type="match status" value="1"/>
</dbReference>
<accession>A0ABV2APG1</accession>
<dbReference type="InterPro" id="IPR011011">
    <property type="entry name" value="Znf_FYVE_PHD"/>
</dbReference>
<gene>
    <name evidence="2" type="primary">SLX1</name>
    <name evidence="2" type="ORF">MHBO_002945</name>
</gene>
<protein>
    <submittedName>
        <fullName evidence="2">Slx4p interacting protein</fullName>
    </submittedName>
</protein>
<evidence type="ECO:0000313" key="3">
    <source>
        <dbReference type="Proteomes" id="UP001439008"/>
    </source>
</evidence>
<dbReference type="InterPro" id="IPR048749">
    <property type="entry name" value="SLX1_C"/>
</dbReference>
<proteinExistence type="predicted"/>
<organism evidence="2 3">
    <name type="scientific">Bonamia ostreae</name>
    <dbReference type="NCBI Taxonomy" id="126728"/>
    <lineage>
        <taxon>Eukaryota</taxon>
        <taxon>Sar</taxon>
        <taxon>Rhizaria</taxon>
        <taxon>Endomyxa</taxon>
        <taxon>Ascetosporea</taxon>
        <taxon>Haplosporida</taxon>
        <taxon>Bonamia</taxon>
    </lineage>
</organism>
<dbReference type="Proteomes" id="UP001439008">
    <property type="component" value="Unassembled WGS sequence"/>
</dbReference>
<comment type="caution">
    <text evidence="2">The sequence shown here is derived from an EMBL/GenBank/DDBJ whole genome shotgun (WGS) entry which is preliminary data.</text>
</comment>
<dbReference type="Pfam" id="PF21202">
    <property type="entry name" value="SLX1_C"/>
    <property type="match status" value="1"/>
</dbReference>
<dbReference type="InterPro" id="IPR013083">
    <property type="entry name" value="Znf_RING/FYVE/PHD"/>
</dbReference>
<feature type="domain" description="Structure-specific endonuclease subunit SLX1 C-terminal" evidence="1">
    <location>
        <begin position="66"/>
        <end position="128"/>
    </location>
</feature>
<dbReference type="Gene3D" id="3.30.40.10">
    <property type="entry name" value="Zinc/RING finger domain, C3HC4 (zinc finger)"/>
    <property type="match status" value="1"/>
</dbReference>
<sequence>MDKLIPKCPPPHIKITESSLEELCRKFATQVESRLIDLDEYFASNELNGITVKPTDRPGKEGFNLKCKFCEPENGMDSSKILTFCENCHLIAHATCFALKLLKEDDFQIIPSDGKCPDCGEDVKWAEMAKNAMLSKSIKKFFTKIQQNFEQIFSRRERRKDRGRKF</sequence>
<evidence type="ECO:0000259" key="1">
    <source>
        <dbReference type="Pfam" id="PF21202"/>
    </source>
</evidence>
<evidence type="ECO:0000313" key="2">
    <source>
        <dbReference type="EMBL" id="MES1921414.1"/>
    </source>
</evidence>
<keyword evidence="3" id="KW-1185">Reference proteome</keyword>